<gene>
    <name evidence="3" type="ORF">THAOC_32148</name>
</gene>
<reference evidence="3 4" key="1">
    <citation type="journal article" date="2012" name="Genome Biol.">
        <title>Genome and low-iron response of an oceanic diatom adapted to chronic iron limitation.</title>
        <authorList>
            <person name="Lommer M."/>
            <person name="Specht M."/>
            <person name="Roy A.S."/>
            <person name="Kraemer L."/>
            <person name="Andreson R."/>
            <person name="Gutowska M.A."/>
            <person name="Wolf J."/>
            <person name="Bergner S.V."/>
            <person name="Schilhabel M.B."/>
            <person name="Klostermeier U.C."/>
            <person name="Beiko R.G."/>
            <person name="Rosenstiel P."/>
            <person name="Hippler M."/>
            <person name="Laroche J."/>
        </authorList>
    </citation>
    <scope>NUCLEOTIDE SEQUENCE [LARGE SCALE GENOMIC DNA]</scope>
    <source>
        <strain evidence="3 4">CCMP1005</strain>
    </source>
</reference>
<feature type="region of interest" description="Disordered" evidence="2">
    <location>
        <begin position="389"/>
        <end position="421"/>
    </location>
</feature>
<sequence>MIMMMAKRGSQGFGIFARRYARGLTANSREWNQGSVIHSIESPQTSPLRASASLLACRSHQEAIKRSFFGLSRASNEPWQEFEVDDDSPESVEKWLLSLLQTNKEYANKRSLAKQTDTHAPVVFFGTGFRLHSDAYLRVLESYAAAARSKDRLDAPQKAEYWLGIAERHHRAAVELYMSTYGHSIGSSEQNEAAMIVRGLCPQVDFYNAIIDAWSHSRDTISVVRAKRWLSKLEDEEREDGVPSFLLDPPRPNARSYDLYMNAISRGLGKNKKTHVLQAIECEDLLKKRMKPDAPSEILPTTESFNFAIRAWTRCRHEKTAAGKVMDLLLKMEKFQKEHMLADRGMDVSWMKRVSPDTKTYCMAIDAWVIKASLKAKEWHSNQRIMNNRRKQINRSRKDAGKRLADEDTRFAANSGGADGSKEMQNAENILKYVHDLQSLGHDDVRASVIGYNIILSGWARLSSEFRPEISLKCEQILNDMRDLAEHNSVHAPDVVSFNAVIKSWINSKKTNAGGRCEYWLRRMLNESGDEVHGFICPPNTQTYNLVMDCRIQDNSPELVENLLIEMLSSGGRCPPNSESFSKVIRAWVQDELEGREDDHRLPGSSLANSLRWLQELLEREGSGDVKLGPAPELFLLIIKGAARSRAASIAVLETARKTMELYKQSRFRVDGVAYVFMLDITLRVSPEEVEVLFSECCRDGLLTRDFVQKMIESTPKDERKYLCEELLGNPPTFAVAWSRGVDRDRRPGEDPEFLKKIVPDL</sequence>
<dbReference type="InterPro" id="IPR051222">
    <property type="entry name" value="PPR/CCM1_RNA-binding"/>
</dbReference>
<feature type="compositionally biased region" description="Basic and acidic residues" evidence="2">
    <location>
        <begin position="396"/>
        <end position="410"/>
    </location>
</feature>
<dbReference type="PANTHER" id="PTHR47942:SF63">
    <property type="entry name" value="PENTATRICOPEPTIDE REPEAT-CONTAINING PROTEIN"/>
    <property type="match status" value="1"/>
</dbReference>
<organism evidence="3 4">
    <name type="scientific">Thalassiosira oceanica</name>
    <name type="common">Marine diatom</name>
    <dbReference type="NCBI Taxonomy" id="159749"/>
    <lineage>
        <taxon>Eukaryota</taxon>
        <taxon>Sar</taxon>
        <taxon>Stramenopiles</taxon>
        <taxon>Ochrophyta</taxon>
        <taxon>Bacillariophyta</taxon>
        <taxon>Coscinodiscophyceae</taxon>
        <taxon>Thalassiosirophycidae</taxon>
        <taxon>Thalassiosirales</taxon>
        <taxon>Thalassiosiraceae</taxon>
        <taxon>Thalassiosira</taxon>
    </lineage>
</organism>
<dbReference type="Proteomes" id="UP000266841">
    <property type="component" value="Unassembled WGS sequence"/>
</dbReference>
<evidence type="ECO:0000313" key="3">
    <source>
        <dbReference type="EMBL" id="EJK49020.1"/>
    </source>
</evidence>
<comment type="caution">
    <text evidence="3">The sequence shown here is derived from an EMBL/GenBank/DDBJ whole genome shotgun (WGS) entry which is preliminary data.</text>
</comment>
<proteinExistence type="predicted"/>
<dbReference type="PANTHER" id="PTHR47942">
    <property type="entry name" value="TETRATRICOPEPTIDE REPEAT (TPR)-LIKE SUPERFAMILY PROTEIN-RELATED"/>
    <property type="match status" value="1"/>
</dbReference>
<name>K0R7S2_THAOC</name>
<keyword evidence="1" id="KW-0677">Repeat</keyword>
<dbReference type="AlphaFoldDB" id="K0R7S2"/>
<evidence type="ECO:0000256" key="2">
    <source>
        <dbReference type="SAM" id="MobiDB-lite"/>
    </source>
</evidence>
<dbReference type="EMBL" id="AGNL01045197">
    <property type="protein sequence ID" value="EJK49020.1"/>
    <property type="molecule type" value="Genomic_DNA"/>
</dbReference>
<accession>K0R7S2</accession>
<evidence type="ECO:0000256" key="1">
    <source>
        <dbReference type="ARBA" id="ARBA00022737"/>
    </source>
</evidence>
<keyword evidence="4" id="KW-1185">Reference proteome</keyword>
<evidence type="ECO:0008006" key="5">
    <source>
        <dbReference type="Google" id="ProtNLM"/>
    </source>
</evidence>
<dbReference type="InterPro" id="IPR011990">
    <property type="entry name" value="TPR-like_helical_dom_sf"/>
</dbReference>
<dbReference type="Gene3D" id="1.25.40.10">
    <property type="entry name" value="Tetratricopeptide repeat domain"/>
    <property type="match status" value="2"/>
</dbReference>
<protein>
    <recommendedName>
        <fullName evidence="5">Pentacotripeptide-repeat region of PRORP domain-containing protein</fullName>
    </recommendedName>
</protein>
<dbReference type="eggNOG" id="ENOG502SJ7A">
    <property type="taxonomic scope" value="Eukaryota"/>
</dbReference>
<dbReference type="OMA" id="AIRAWTR"/>
<evidence type="ECO:0000313" key="4">
    <source>
        <dbReference type="Proteomes" id="UP000266841"/>
    </source>
</evidence>
<dbReference type="OrthoDB" id="185373at2759"/>